<evidence type="ECO:0000256" key="8">
    <source>
        <dbReference type="SAM" id="SignalP"/>
    </source>
</evidence>
<dbReference type="PANTHER" id="PTHR33146:SF26">
    <property type="entry name" value="ENDONUCLEASE 4"/>
    <property type="match status" value="1"/>
</dbReference>
<dbReference type="Pfam" id="PF02265">
    <property type="entry name" value="S1-P1_nuclease"/>
    <property type="match status" value="2"/>
</dbReference>
<keyword evidence="7" id="KW-0325">Glycoprotein</keyword>
<name>A0A4U0WEJ8_9PEZI</name>
<dbReference type="SUPFAM" id="SSF48537">
    <property type="entry name" value="Phospholipase C/P1 nuclease"/>
    <property type="match status" value="1"/>
</dbReference>
<keyword evidence="6" id="KW-1015">Disulfide bond</keyword>
<evidence type="ECO:0000256" key="5">
    <source>
        <dbReference type="ARBA" id="ARBA00022801"/>
    </source>
</evidence>
<evidence type="ECO:0000256" key="3">
    <source>
        <dbReference type="ARBA" id="ARBA00022723"/>
    </source>
</evidence>
<comment type="caution">
    <text evidence="9">The sequence shown here is derived from an EMBL/GenBank/DDBJ whole genome shotgun (WGS) entry which is preliminary data.</text>
</comment>
<dbReference type="GO" id="GO:0004519">
    <property type="term" value="F:endonuclease activity"/>
    <property type="evidence" value="ECO:0007669"/>
    <property type="project" value="UniProtKB-KW"/>
</dbReference>
<dbReference type="PANTHER" id="PTHR33146">
    <property type="entry name" value="ENDONUCLEASE 4"/>
    <property type="match status" value="1"/>
</dbReference>
<keyword evidence="5" id="KW-0378">Hydrolase</keyword>
<dbReference type="GO" id="GO:0003676">
    <property type="term" value="F:nucleic acid binding"/>
    <property type="evidence" value="ECO:0007669"/>
    <property type="project" value="InterPro"/>
</dbReference>
<evidence type="ECO:0000256" key="7">
    <source>
        <dbReference type="ARBA" id="ARBA00023180"/>
    </source>
</evidence>
<comment type="similarity">
    <text evidence="1">Belongs to the nuclease type I family.</text>
</comment>
<keyword evidence="8" id="KW-0732">Signal</keyword>
<evidence type="ECO:0000313" key="10">
    <source>
        <dbReference type="Proteomes" id="UP000309340"/>
    </source>
</evidence>
<dbReference type="Gene3D" id="1.10.575.10">
    <property type="entry name" value="P1 Nuclease"/>
    <property type="match status" value="2"/>
</dbReference>
<dbReference type="OrthoDB" id="441446at2759"/>
<accession>A0A4U0WEJ8</accession>
<sequence length="306" mass="32879">MHPTTTLLTLALVLHTAHAWGTLGHETIAYIAQHYVSNHTTHWAQTTLIDTSSSYLASVATWADSYRYTAEGEYAIANYTTRVQTAKLGKQQVDYALRFFVHFIGDITQPLHNEALELGGNDIAVTFDGTATNLHHIRDTNMPEELRGGYSMADAAACAANLTAEINSGLYEREKVSWISILGITDAKATAMNWATGANAFVRSIVLPGGEAAINGTETYPEYYDSAIGTAELQIAKAGYRLAAWLDAIAAAGSSTKVSAYGSRQRGLGVRGMVDMSAGELLPAPREVRAAMFRRAAVGLGGAHEH</sequence>
<protein>
    <recommendedName>
        <fullName evidence="11">Nuclease S1</fullName>
    </recommendedName>
</protein>
<evidence type="ECO:0000256" key="6">
    <source>
        <dbReference type="ARBA" id="ARBA00023157"/>
    </source>
</evidence>
<keyword evidence="4" id="KW-0255">Endonuclease</keyword>
<dbReference type="STRING" id="329884.A0A4U0WEJ8"/>
<dbReference type="Proteomes" id="UP000309340">
    <property type="component" value="Unassembled WGS sequence"/>
</dbReference>
<dbReference type="InterPro" id="IPR003154">
    <property type="entry name" value="S1/P1nuclease"/>
</dbReference>
<dbReference type="GO" id="GO:0016788">
    <property type="term" value="F:hydrolase activity, acting on ester bonds"/>
    <property type="evidence" value="ECO:0007669"/>
    <property type="project" value="InterPro"/>
</dbReference>
<evidence type="ECO:0000256" key="1">
    <source>
        <dbReference type="ARBA" id="ARBA00009547"/>
    </source>
</evidence>
<feature type="chain" id="PRO_5020641864" description="Nuclease S1" evidence="8">
    <location>
        <begin position="20"/>
        <end position="306"/>
    </location>
</feature>
<gene>
    <name evidence="9" type="ORF">B0A55_11045</name>
</gene>
<evidence type="ECO:0008006" key="11">
    <source>
        <dbReference type="Google" id="ProtNLM"/>
    </source>
</evidence>
<proteinExistence type="inferred from homology"/>
<dbReference type="InterPro" id="IPR008947">
    <property type="entry name" value="PLipase_C/P1_nuclease_dom_sf"/>
</dbReference>
<dbReference type="GO" id="GO:0006308">
    <property type="term" value="P:DNA catabolic process"/>
    <property type="evidence" value="ECO:0007669"/>
    <property type="project" value="InterPro"/>
</dbReference>
<dbReference type="EMBL" id="NAJQ01001279">
    <property type="protein sequence ID" value="TKA61091.1"/>
    <property type="molecule type" value="Genomic_DNA"/>
</dbReference>
<evidence type="ECO:0000313" key="9">
    <source>
        <dbReference type="EMBL" id="TKA61091.1"/>
    </source>
</evidence>
<keyword evidence="10" id="KW-1185">Reference proteome</keyword>
<feature type="signal peptide" evidence="8">
    <location>
        <begin position="1"/>
        <end position="19"/>
    </location>
</feature>
<dbReference type="AlphaFoldDB" id="A0A4U0WEJ8"/>
<organism evidence="9 10">
    <name type="scientific">Friedmanniomyces simplex</name>
    <dbReference type="NCBI Taxonomy" id="329884"/>
    <lineage>
        <taxon>Eukaryota</taxon>
        <taxon>Fungi</taxon>
        <taxon>Dikarya</taxon>
        <taxon>Ascomycota</taxon>
        <taxon>Pezizomycotina</taxon>
        <taxon>Dothideomycetes</taxon>
        <taxon>Dothideomycetidae</taxon>
        <taxon>Mycosphaerellales</taxon>
        <taxon>Teratosphaeriaceae</taxon>
        <taxon>Friedmanniomyces</taxon>
    </lineage>
</organism>
<keyword evidence="2" id="KW-0540">Nuclease</keyword>
<evidence type="ECO:0000256" key="4">
    <source>
        <dbReference type="ARBA" id="ARBA00022759"/>
    </source>
</evidence>
<evidence type="ECO:0000256" key="2">
    <source>
        <dbReference type="ARBA" id="ARBA00022722"/>
    </source>
</evidence>
<keyword evidence="3" id="KW-0479">Metal-binding</keyword>
<reference evidence="9 10" key="1">
    <citation type="submission" date="2017-03" db="EMBL/GenBank/DDBJ databases">
        <title>Genomes of endolithic fungi from Antarctica.</title>
        <authorList>
            <person name="Coleine C."/>
            <person name="Masonjones S."/>
            <person name="Stajich J.E."/>
        </authorList>
    </citation>
    <scope>NUCLEOTIDE SEQUENCE [LARGE SCALE GENOMIC DNA]</scope>
    <source>
        <strain evidence="9 10">CCFEE 5184</strain>
    </source>
</reference>
<dbReference type="CDD" id="cd11010">
    <property type="entry name" value="S1-P1_nuclease"/>
    <property type="match status" value="1"/>
</dbReference>
<dbReference type="GO" id="GO:0046872">
    <property type="term" value="F:metal ion binding"/>
    <property type="evidence" value="ECO:0007669"/>
    <property type="project" value="UniProtKB-KW"/>
</dbReference>